<evidence type="ECO:0000313" key="2">
    <source>
        <dbReference type="EMBL" id="JAC35577.1"/>
    </source>
</evidence>
<dbReference type="AlphaFoldDB" id="A0A034V0A4"/>
<dbReference type="GeneID" id="105232693"/>
<dbReference type="KEGG" id="bdr:105232693"/>
<dbReference type="EMBL" id="GAKP01023381">
    <property type="protein sequence ID" value="JAC35577.1"/>
    <property type="molecule type" value="Transcribed_RNA"/>
</dbReference>
<evidence type="ECO:0008006" key="3">
    <source>
        <dbReference type="Google" id="ProtNLM"/>
    </source>
</evidence>
<feature type="chain" id="PRO_5044537647" description="Kazal-like domain-containing protein" evidence="1">
    <location>
        <begin position="23"/>
        <end position="121"/>
    </location>
</feature>
<protein>
    <recommendedName>
        <fullName evidence="3">Kazal-like domain-containing protein</fullName>
    </recommendedName>
</protein>
<proteinExistence type="predicted"/>
<reference evidence="2" key="1">
    <citation type="journal article" date="2014" name="BMC Genomics">
        <title>Characterizing the developmental transcriptome of the oriental fruit fly, Bactrocera dorsalis (Diptera: Tephritidae) through comparative genomic analysis with Drosophila melanogaster utilizing modENCODE datasets.</title>
        <authorList>
            <person name="Geib S.M."/>
            <person name="Calla B."/>
            <person name="Hall B."/>
            <person name="Hou S."/>
            <person name="Manoukis N.C."/>
        </authorList>
    </citation>
    <scope>NUCLEOTIDE SEQUENCE</scope>
    <source>
        <strain evidence="2">Punador</strain>
    </source>
</reference>
<evidence type="ECO:0000256" key="1">
    <source>
        <dbReference type="SAM" id="SignalP"/>
    </source>
</evidence>
<sequence length="121" mass="13336">MLTVKVGLCLLLMCCLGNCAESASVAEKKPKPAIVNGPPSVTGKCDLESNCNINETTIPLCRYDDGAGCIRKYASKCHLKIAECVAGMKYTDYSNDYCSMDTFLCEEGYERWTIFFGYEKA</sequence>
<dbReference type="RefSeq" id="XP_011212777.2">
    <property type="nucleotide sequence ID" value="XM_011214475.4"/>
</dbReference>
<feature type="signal peptide" evidence="1">
    <location>
        <begin position="1"/>
        <end position="22"/>
    </location>
</feature>
<keyword evidence="1" id="KW-0732">Signal</keyword>
<organism evidence="2">
    <name type="scientific">Bactrocera dorsalis</name>
    <name type="common">Oriental fruit fly</name>
    <name type="synonym">Dacus dorsalis</name>
    <dbReference type="NCBI Taxonomy" id="27457"/>
    <lineage>
        <taxon>Eukaryota</taxon>
        <taxon>Metazoa</taxon>
        <taxon>Ecdysozoa</taxon>
        <taxon>Arthropoda</taxon>
        <taxon>Hexapoda</taxon>
        <taxon>Insecta</taxon>
        <taxon>Pterygota</taxon>
        <taxon>Neoptera</taxon>
        <taxon>Endopterygota</taxon>
        <taxon>Diptera</taxon>
        <taxon>Brachycera</taxon>
        <taxon>Muscomorpha</taxon>
        <taxon>Tephritoidea</taxon>
        <taxon>Tephritidae</taxon>
        <taxon>Bactrocera</taxon>
        <taxon>Bactrocera</taxon>
    </lineage>
</organism>
<dbReference type="OrthoDB" id="7901105at2759"/>
<name>A0A034V0A4_BACDO</name>
<accession>A0A034V0A4</accession>